<dbReference type="Proteomes" id="UP001642464">
    <property type="component" value="Unassembled WGS sequence"/>
</dbReference>
<evidence type="ECO:0000313" key="2">
    <source>
        <dbReference type="EMBL" id="CAK9037022.1"/>
    </source>
</evidence>
<comment type="caution">
    <text evidence="2">The sequence shown here is derived from an EMBL/GenBank/DDBJ whole genome shotgun (WGS) entry which is preliminary data.</text>
</comment>
<name>A0ABP0LE69_9DINO</name>
<feature type="region of interest" description="Disordered" evidence="1">
    <location>
        <begin position="449"/>
        <end position="474"/>
    </location>
</feature>
<gene>
    <name evidence="2" type="ORF">SCF082_LOCUS21968</name>
</gene>
<keyword evidence="3" id="KW-1185">Reference proteome</keyword>
<reference evidence="2 3" key="1">
    <citation type="submission" date="2024-02" db="EMBL/GenBank/DDBJ databases">
        <authorList>
            <person name="Chen Y."/>
            <person name="Shah S."/>
            <person name="Dougan E. K."/>
            <person name="Thang M."/>
            <person name="Chan C."/>
        </authorList>
    </citation>
    <scope>NUCLEOTIDE SEQUENCE [LARGE SCALE GENOMIC DNA]</scope>
</reference>
<feature type="compositionally biased region" description="Basic and acidic residues" evidence="1">
    <location>
        <begin position="449"/>
        <end position="458"/>
    </location>
</feature>
<feature type="compositionally biased region" description="Basic and acidic residues" evidence="1">
    <location>
        <begin position="1"/>
        <end position="20"/>
    </location>
</feature>
<proteinExistence type="predicted"/>
<organism evidence="2 3">
    <name type="scientific">Durusdinium trenchii</name>
    <dbReference type="NCBI Taxonomy" id="1381693"/>
    <lineage>
        <taxon>Eukaryota</taxon>
        <taxon>Sar</taxon>
        <taxon>Alveolata</taxon>
        <taxon>Dinophyceae</taxon>
        <taxon>Suessiales</taxon>
        <taxon>Symbiodiniaceae</taxon>
        <taxon>Durusdinium</taxon>
    </lineage>
</organism>
<sequence>MRGTKSIRELLKSRFGFKEQLRKRKVQLQPPEKGDPVAPRKKVKKALPPPPAEESQDSMEEYTPSQTPEPEAPQEGQRPMLPAPSSAPAEPPTEAPRAEDVPVPPMDENEWLEEYRHLPQDERRRILQDDVPHGIKSKGGITEEDADRAVKRLRRMPVTAARIHRAPRKRLQRPPKMVSRSRLSILIGKDPASTFIVNEKDAKVAAHPRRRASFEWRGLTMFYRTEDPSKPTEVFVELPDGIHGAMLTTSEAAEFQQMLTYPPLDKNNKWFYVSYFDASLGKESDGKSQLGAVHFLTTAAARTGPAAAAPVEFSTNKSSRVLRSSMSAEARSMSICVDRHLYGRLVIDMMLYGYKTLDENWRTTMGISGGVVTDAKSLYDHMRTTGQIPTERQTMLGLMVARDHLESGAYELFWVPTHRQHADGLTKKMKNILWEIFCKLPRISLKETEDERKLEEHRKGLRKAQRQRRKDRMKGASWEVLEDEGILAQSLQAIQQSRRHNI</sequence>
<feature type="region of interest" description="Disordered" evidence="1">
    <location>
        <begin position="1"/>
        <end position="105"/>
    </location>
</feature>
<evidence type="ECO:0000256" key="1">
    <source>
        <dbReference type="SAM" id="MobiDB-lite"/>
    </source>
</evidence>
<accession>A0ABP0LE69</accession>
<dbReference type="EMBL" id="CAXAMM010015714">
    <property type="protein sequence ID" value="CAK9037022.1"/>
    <property type="molecule type" value="Genomic_DNA"/>
</dbReference>
<protein>
    <submittedName>
        <fullName evidence="2">Transposon Ty1-ML2 Gag-Pol polyprotein</fullName>
    </submittedName>
</protein>
<evidence type="ECO:0000313" key="3">
    <source>
        <dbReference type="Proteomes" id="UP001642464"/>
    </source>
</evidence>
<feature type="compositionally biased region" description="Basic residues" evidence="1">
    <location>
        <begin position="459"/>
        <end position="472"/>
    </location>
</feature>